<sequence>MAGAKRKLARPQGAKKSARMEAAEVSDHSEPESAVEMLSDEDLEGGFEDLEDDGADLEAMAEDDGEDGDADDDDDEAAGVAPAEGGADVSNSVPDARFAVPSLDEIHGLKETSELYMNNVFKLQLDEMMRQVRPDFAHAEALEHALRRIHKVLDGLPSLSPQPLRDALAWLAELSESPVEVPFADPKPREDAAYKFAFEKPSNLHLVGSWPLQTAARRPGELDVDMEVCMPSSLFQEKDTFNARYFHKRAFYLAVIAAKLQNDAKLQMDVEFMDAEHNGRGVCLVLRARKAASKEFRKLKAVIRIHAAHSLGTFPVNRLCPNRNSLRGAVVGAEEGATLAPTPQYNASLAADALRMPHLLFLHSTAEACGGFVEACQLLKTWATQRGFGTLLLHGAQLDKYPGRQMVAGSENTRFLLTMLLAHLLHGDEPTTGLRGRTLHMQRPKLSFGYSSYQLMRGVLDFLAKHAWAASPVFMRAQPKYGLASHAEQIPPTSFSASPRVFVDPSGCVNLLAAWPESSVDQLQQEAAQTLHMLNDAESDCFRALFLTPRTSPVETMDEASVVTLRGRDQDLVRRLDAGSVRAHALEHLLTVASTALGSRAWGVRASYAAPATTWALDATPPSTSRRVEFGMRLNTEHAWRQVEHGPPPEDTVACASFRTFWGEVAELRRFRDGRVLESVVWPVSNLAQRAALPRRVLEHAFVRHGCVAKASKLQWVNAALDGLLDVPADLAHRAYLKSPVEVGFQGVQGAYDALVKQLRAMDDLPLSVIGVQPVAPALRSMSTFVPGALNLSELGSAVPDCASYLPAQPLLLTLESSGRWPDDLGAIQEMKAALYERMAHVLAPKMPGATLRVVYDRDAEQGDVIQDQSALEIVVPAGFAFVCRIHHDREHHLLTRLVRSSSGAARRRAQDALVRYDRRFVHQAAHHAALQALQDQHPALGPTVRLVERWIAAQMLSTQVPIEAIELLAVAVYTSSAAAPPATGVAGLVRVLTLLRDWDHRETPLVVPVEAASRRAHEYRAIKADDDRKASGTTPADLRATTATAAPITVTAAQRVAAEQAFRAARARDPALHHTAWCIATDLDEGGSIWTHDAPTAAIADALRQLAARAVAHLVTGPVVHREAAMLLFTPSLQMYDFVVHIDPAVHTRYAEALRPDAHAWLTKDARAFKNLRTVRASVYGNEVRPGWDPVGEFVALLRTLYPNVFRLFYDHHGGTVIGGVWDKALTRPHAFKVLLGYSSRPASGNDVVLNTDAILAEIQRLGYGLVKKIEVASST</sequence>
<feature type="compositionally biased region" description="Basic and acidic residues" evidence="6">
    <location>
        <begin position="18"/>
        <end position="31"/>
    </location>
</feature>
<feature type="domain" description="Nrap protein" evidence="11">
    <location>
        <begin position="938"/>
        <end position="1118"/>
    </location>
</feature>
<dbReference type="InterPro" id="IPR035370">
    <property type="entry name" value="Nrap_D5"/>
</dbReference>
<dbReference type="PANTHER" id="PTHR17972">
    <property type="entry name" value="NUCLEOLAR RNA-ASSOCIATED PROTEIN"/>
    <property type="match status" value="1"/>
</dbReference>
<proteinExistence type="inferred from homology"/>
<keyword evidence="5" id="KW-0687">Ribonucleoprotein</keyword>
<dbReference type="InterPro" id="IPR035369">
    <property type="entry name" value="Nrap_D4"/>
</dbReference>
<evidence type="ECO:0000256" key="5">
    <source>
        <dbReference type="RuleBase" id="RU364032"/>
    </source>
</evidence>
<keyword evidence="14" id="KW-1185">Reference proteome</keyword>
<evidence type="ECO:0000256" key="6">
    <source>
        <dbReference type="SAM" id="MobiDB-lite"/>
    </source>
</evidence>
<dbReference type="Gene3D" id="1.10.1410.10">
    <property type="match status" value="2"/>
</dbReference>
<feature type="compositionally biased region" description="Low complexity" evidence="6">
    <location>
        <begin position="78"/>
        <end position="88"/>
    </location>
</feature>
<protein>
    <recommendedName>
        <fullName evidence="5">U3 small nucleolar RNA-associated protein 22</fullName>
    </recommendedName>
</protein>
<dbReference type="Pfam" id="PF17405">
    <property type="entry name" value="Nrap_D4"/>
    <property type="match status" value="1"/>
</dbReference>
<evidence type="ECO:0000313" key="14">
    <source>
        <dbReference type="Proteomes" id="UP000818624"/>
    </source>
</evidence>
<gene>
    <name evidence="13" type="primary">UTP22</name>
    <name evidence="13" type="ORF">GLX27_002649</name>
</gene>
<dbReference type="PANTHER" id="PTHR17972:SF0">
    <property type="entry name" value="NUCLEOLAR PROTEIN 6"/>
    <property type="match status" value="1"/>
</dbReference>
<feature type="domain" description="Nrap protein" evidence="7">
    <location>
        <begin position="224"/>
        <end position="367"/>
    </location>
</feature>
<dbReference type="InterPro" id="IPR005554">
    <property type="entry name" value="NOL6/Upt22"/>
</dbReference>
<dbReference type="InterPro" id="IPR035368">
    <property type="entry name" value="Nrap_D3"/>
</dbReference>
<evidence type="ECO:0000256" key="2">
    <source>
        <dbReference type="ARBA" id="ARBA00006674"/>
    </source>
</evidence>
<feature type="compositionally biased region" description="Acidic residues" evidence="6">
    <location>
        <begin position="38"/>
        <end position="77"/>
    </location>
</feature>
<evidence type="ECO:0000256" key="1">
    <source>
        <dbReference type="ARBA" id="ARBA00004604"/>
    </source>
</evidence>
<dbReference type="Pfam" id="PF17407">
    <property type="entry name" value="Nrap_D6"/>
    <property type="match status" value="1"/>
</dbReference>
<evidence type="ECO:0000259" key="12">
    <source>
        <dbReference type="Pfam" id="PF17407"/>
    </source>
</evidence>
<keyword evidence="5" id="KW-0698">rRNA processing</keyword>
<evidence type="ECO:0000259" key="8">
    <source>
        <dbReference type="Pfam" id="PF17403"/>
    </source>
</evidence>
<feature type="domain" description="Nrap protein" evidence="9">
    <location>
        <begin position="570"/>
        <end position="705"/>
    </location>
</feature>
<dbReference type="Pfam" id="PF17404">
    <property type="entry name" value="Nrap_D3"/>
    <property type="match status" value="1"/>
</dbReference>
<accession>A0ABY8ER28</accession>
<dbReference type="Pfam" id="PF03813">
    <property type="entry name" value="Nrap"/>
    <property type="match status" value="1"/>
</dbReference>
<dbReference type="InterPro" id="IPR035082">
    <property type="entry name" value="Nrap_D1"/>
</dbReference>
<dbReference type="InterPro" id="IPR035371">
    <property type="entry name" value="Nrap_D6"/>
</dbReference>
<feature type="domain" description="Nrap protein" evidence="12">
    <location>
        <begin position="1134"/>
        <end position="1271"/>
    </location>
</feature>
<dbReference type="Pfam" id="PF17406">
    <property type="entry name" value="Nrap_D5"/>
    <property type="match status" value="1"/>
</dbReference>
<feature type="domain" description="Nrap protein" evidence="8">
    <location>
        <begin position="372"/>
        <end position="548"/>
    </location>
</feature>
<evidence type="ECO:0000259" key="11">
    <source>
        <dbReference type="Pfam" id="PF17406"/>
    </source>
</evidence>
<feature type="region of interest" description="Disordered" evidence="6">
    <location>
        <begin position="1"/>
        <end position="93"/>
    </location>
</feature>
<dbReference type="Pfam" id="PF17403">
    <property type="entry name" value="Nrap_D2"/>
    <property type="match status" value="1"/>
</dbReference>
<evidence type="ECO:0000256" key="4">
    <source>
        <dbReference type="ARBA" id="ARBA00023242"/>
    </source>
</evidence>
<dbReference type="Proteomes" id="UP000818624">
    <property type="component" value="Chromosome 2"/>
</dbReference>
<name>A0ABY8ER28_MALFU</name>
<evidence type="ECO:0000259" key="10">
    <source>
        <dbReference type="Pfam" id="PF17405"/>
    </source>
</evidence>
<evidence type="ECO:0000259" key="7">
    <source>
        <dbReference type="Pfam" id="PF03813"/>
    </source>
</evidence>
<evidence type="ECO:0000256" key="3">
    <source>
        <dbReference type="ARBA" id="ARBA00022884"/>
    </source>
</evidence>
<reference evidence="13 14" key="1">
    <citation type="journal article" date="2020" name="Elife">
        <title>Loss of centromere function drives karyotype evolution in closely related Malassezia species.</title>
        <authorList>
            <person name="Sankaranarayanan S.R."/>
            <person name="Ianiri G."/>
            <person name="Coelho M.A."/>
            <person name="Reza M.H."/>
            <person name="Thimmappa B.C."/>
            <person name="Ganguly P."/>
            <person name="Vadnala R.N."/>
            <person name="Sun S."/>
            <person name="Siddharthan R."/>
            <person name="Tellgren-Roth C."/>
            <person name="Dawson T.L."/>
            <person name="Heitman J."/>
            <person name="Sanyal K."/>
        </authorList>
    </citation>
    <scope>NUCLEOTIDE SEQUENCE [LARGE SCALE GENOMIC DNA]</scope>
    <source>
        <strain evidence="13">CBS14141</strain>
    </source>
</reference>
<keyword evidence="3 5" id="KW-0694">RNA-binding</keyword>
<comment type="similarity">
    <text evidence="2 5">Belongs to the NRAP family.</text>
</comment>
<dbReference type="Gene3D" id="3.30.70.3030">
    <property type="match status" value="1"/>
</dbReference>
<evidence type="ECO:0000259" key="9">
    <source>
        <dbReference type="Pfam" id="PF17404"/>
    </source>
</evidence>
<feature type="domain" description="Nrap protein" evidence="10">
    <location>
        <begin position="736"/>
        <end position="935"/>
    </location>
</feature>
<evidence type="ECO:0000313" key="13">
    <source>
        <dbReference type="EMBL" id="WFD47984.1"/>
    </source>
</evidence>
<keyword evidence="4 5" id="KW-0539">Nucleus</keyword>
<keyword evidence="5" id="KW-0690">Ribosome biogenesis</keyword>
<dbReference type="InterPro" id="IPR035367">
    <property type="entry name" value="Nrap_D2"/>
</dbReference>
<organism evidence="13 14">
    <name type="scientific">Malassezia furfur</name>
    <name type="common">Pityriasis versicolor infection agent</name>
    <name type="synonym">Pityrosporum furfur</name>
    <dbReference type="NCBI Taxonomy" id="55194"/>
    <lineage>
        <taxon>Eukaryota</taxon>
        <taxon>Fungi</taxon>
        <taxon>Dikarya</taxon>
        <taxon>Basidiomycota</taxon>
        <taxon>Ustilaginomycotina</taxon>
        <taxon>Malasseziomycetes</taxon>
        <taxon>Malasseziales</taxon>
        <taxon>Malasseziaceae</taxon>
        <taxon>Malassezia</taxon>
    </lineage>
</organism>
<comment type="subcellular location">
    <subcellularLocation>
        <location evidence="1 5">Nucleus</location>
        <location evidence="1 5">Nucleolus</location>
    </subcellularLocation>
</comment>
<dbReference type="EMBL" id="CP046235">
    <property type="protein sequence ID" value="WFD47984.1"/>
    <property type="molecule type" value="Genomic_DNA"/>
</dbReference>